<protein>
    <submittedName>
        <fullName evidence="1">Uncharacterized protein</fullName>
    </submittedName>
</protein>
<sequence length="36" mass="4546">MRNNLCFSMKSLRRRWHTRNMIDEIRMYKNISLEDS</sequence>
<accession>A0A8S5RIA8</accession>
<dbReference type="EMBL" id="BK059105">
    <property type="protein sequence ID" value="DAE30850.1"/>
    <property type="molecule type" value="Genomic_DNA"/>
</dbReference>
<evidence type="ECO:0000313" key="1">
    <source>
        <dbReference type="EMBL" id="DAE30850.1"/>
    </source>
</evidence>
<proteinExistence type="predicted"/>
<organism evidence="1">
    <name type="scientific">virus sp. ctML55</name>
    <dbReference type="NCBI Taxonomy" id="2827627"/>
    <lineage>
        <taxon>Viruses</taxon>
    </lineage>
</organism>
<name>A0A8S5RIA8_9VIRU</name>
<reference evidence="1" key="1">
    <citation type="journal article" date="2021" name="Proc. Natl. Acad. Sci. U.S.A.">
        <title>A Catalog of Tens of Thousands of Viruses from Human Metagenomes Reveals Hidden Associations with Chronic Diseases.</title>
        <authorList>
            <person name="Tisza M.J."/>
            <person name="Buck C.B."/>
        </authorList>
    </citation>
    <scope>NUCLEOTIDE SEQUENCE</scope>
    <source>
        <strain evidence="1">CtML55</strain>
    </source>
</reference>